<dbReference type="Proteomes" id="UP000286268">
    <property type="component" value="Chromosome"/>
</dbReference>
<proteinExistence type="predicted"/>
<dbReference type="PANTHER" id="PTHR30204:SF69">
    <property type="entry name" value="MERR-FAMILY TRANSCRIPTIONAL REGULATOR"/>
    <property type="match status" value="1"/>
</dbReference>
<keyword evidence="3" id="KW-0238">DNA-binding</keyword>
<dbReference type="InterPro" id="IPR009061">
    <property type="entry name" value="DNA-bd_dom_put_sf"/>
</dbReference>
<evidence type="ECO:0000256" key="1">
    <source>
        <dbReference type="ARBA" id="ARBA00022491"/>
    </source>
</evidence>
<gene>
    <name evidence="6" type="ORF">C1I91_10080</name>
</gene>
<dbReference type="SUPFAM" id="SSF46955">
    <property type="entry name" value="Putative DNA-binding domain"/>
    <property type="match status" value="1"/>
</dbReference>
<name>A0A3R5QT76_9CLOT</name>
<keyword evidence="7" id="KW-1185">Reference proteome</keyword>
<dbReference type="PRINTS" id="PR00040">
    <property type="entry name" value="HTHMERR"/>
</dbReference>
<evidence type="ECO:0000256" key="4">
    <source>
        <dbReference type="ARBA" id="ARBA00023163"/>
    </source>
</evidence>
<keyword evidence="4" id="KW-0804">Transcription</keyword>
<dbReference type="Pfam" id="PF13411">
    <property type="entry name" value="MerR_1"/>
    <property type="match status" value="1"/>
</dbReference>
<organism evidence="6 7">
    <name type="scientific">Clostridium manihotivorum</name>
    <dbReference type="NCBI Taxonomy" id="2320868"/>
    <lineage>
        <taxon>Bacteria</taxon>
        <taxon>Bacillati</taxon>
        <taxon>Bacillota</taxon>
        <taxon>Clostridia</taxon>
        <taxon>Eubacteriales</taxon>
        <taxon>Clostridiaceae</taxon>
        <taxon>Clostridium</taxon>
    </lineage>
</organism>
<accession>A0A3R5QT76</accession>
<dbReference type="InterPro" id="IPR000551">
    <property type="entry name" value="MerR-type_HTH_dom"/>
</dbReference>
<dbReference type="CDD" id="cd01109">
    <property type="entry name" value="HTH_YyaN"/>
    <property type="match status" value="1"/>
</dbReference>
<dbReference type="GO" id="GO:0003677">
    <property type="term" value="F:DNA binding"/>
    <property type="evidence" value="ECO:0007669"/>
    <property type="project" value="UniProtKB-KW"/>
</dbReference>
<evidence type="ECO:0000259" key="5">
    <source>
        <dbReference type="PROSITE" id="PS50937"/>
    </source>
</evidence>
<dbReference type="SMART" id="SM00422">
    <property type="entry name" value="HTH_MERR"/>
    <property type="match status" value="1"/>
</dbReference>
<keyword evidence="2" id="KW-0805">Transcription regulation</keyword>
<evidence type="ECO:0000313" key="7">
    <source>
        <dbReference type="Proteomes" id="UP000286268"/>
    </source>
</evidence>
<evidence type="ECO:0000256" key="2">
    <source>
        <dbReference type="ARBA" id="ARBA00023015"/>
    </source>
</evidence>
<feature type="domain" description="HTH merR-type" evidence="5">
    <location>
        <begin position="1"/>
        <end position="71"/>
    </location>
</feature>
<protein>
    <submittedName>
        <fullName evidence="6">MerR family transcriptional regulator</fullName>
    </submittedName>
</protein>
<dbReference type="RefSeq" id="WP_128212762.1">
    <property type="nucleotide sequence ID" value="NZ_CP025746.1"/>
</dbReference>
<dbReference type="GO" id="GO:0003700">
    <property type="term" value="F:DNA-binding transcription factor activity"/>
    <property type="evidence" value="ECO:0007669"/>
    <property type="project" value="InterPro"/>
</dbReference>
<dbReference type="AlphaFoldDB" id="A0A3R5QT76"/>
<dbReference type="PROSITE" id="PS50937">
    <property type="entry name" value="HTH_MERR_2"/>
    <property type="match status" value="1"/>
</dbReference>
<dbReference type="KEGG" id="cmah:C1I91_10080"/>
<evidence type="ECO:0000256" key="3">
    <source>
        <dbReference type="ARBA" id="ARBA00023125"/>
    </source>
</evidence>
<dbReference type="OrthoDB" id="9811174at2"/>
<sequence length="124" mass="14539">MSYTIKQVAERTNLSDHTLRYYDREGLMPLLKRSASGIRNYSENDICWIELINCLKNSGMSLGEIKEFMNLCLKGEETCEERKEILQKHKENILNQIERLNNSLGIIDYKLDHYKQIGIFHIDG</sequence>
<dbReference type="PANTHER" id="PTHR30204">
    <property type="entry name" value="REDOX-CYCLING DRUG-SENSING TRANSCRIPTIONAL ACTIVATOR SOXR"/>
    <property type="match status" value="1"/>
</dbReference>
<dbReference type="EMBL" id="CP025746">
    <property type="protein sequence ID" value="QAA31970.1"/>
    <property type="molecule type" value="Genomic_DNA"/>
</dbReference>
<evidence type="ECO:0000313" key="6">
    <source>
        <dbReference type="EMBL" id="QAA31970.1"/>
    </source>
</evidence>
<reference evidence="6 7" key="1">
    <citation type="submission" date="2018-01" db="EMBL/GenBank/DDBJ databases">
        <title>Genome Sequencing and Assembly of Anaerobacter polyendosporus strain CT4.</title>
        <authorList>
            <person name="Tachaapaikoon C."/>
            <person name="Sutheeworapong S."/>
            <person name="Jenjaroenpun P."/>
            <person name="Wongsurawat T."/>
            <person name="Nookeaw I."/>
            <person name="Cheawchanlertfa P."/>
            <person name="Kosugi A."/>
            <person name="Cheevadhanarak S."/>
            <person name="Ratanakhanokchai K."/>
        </authorList>
    </citation>
    <scope>NUCLEOTIDE SEQUENCE [LARGE SCALE GENOMIC DNA]</scope>
    <source>
        <strain evidence="6 7">CT4</strain>
    </source>
</reference>
<keyword evidence="1" id="KW-0678">Repressor</keyword>
<dbReference type="InterPro" id="IPR047057">
    <property type="entry name" value="MerR_fam"/>
</dbReference>
<dbReference type="Gene3D" id="1.10.1660.10">
    <property type="match status" value="1"/>
</dbReference>